<keyword evidence="3" id="KW-1185">Reference proteome</keyword>
<organism evidence="2 3">
    <name type="scientific">Sordaria brevicollis</name>
    <dbReference type="NCBI Taxonomy" id="83679"/>
    <lineage>
        <taxon>Eukaryota</taxon>
        <taxon>Fungi</taxon>
        <taxon>Dikarya</taxon>
        <taxon>Ascomycota</taxon>
        <taxon>Pezizomycotina</taxon>
        <taxon>Sordariomycetes</taxon>
        <taxon>Sordariomycetidae</taxon>
        <taxon>Sordariales</taxon>
        <taxon>Sordariaceae</taxon>
        <taxon>Sordaria</taxon>
    </lineage>
</organism>
<feature type="compositionally biased region" description="Acidic residues" evidence="1">
    <location>
        <begin position="166"/>
        <end position="180"/>
    </location>
</feature>
<protein>
    <submittedName>
        <fullName evidence="2">Uncharacterized protein</fullName>
    </submittedName>
</protein>
<evidence type="ECO:0000256" key="1">
    <source>
        <dbReference type="SAM" id="MobiDB-lite"/>
    </source>
</evidence>
<feature type="compositionally biased region" description="Polar residues" evidence="1">
    <location>
        <begin position="50"/>
        <end position="63"/>
    </location>
</feature>
<evidence type="ECO:0000313" key="2">
    <source>
        <dbReference type="EMBL" id="KAK3386286.1"/>
    </source>
</evidence>
<feature type="compositionally biased region" description="Low complexity" evidence="1">
    <location>
        <begin position="327"/>
        <end position="349"/>
    </location>
</feature>
<feature type="compositionally biased region" description="Pro residues" evidence="1">
    <location>
        <begin position="281"/>
        <end position="295"/>
    </location>
</feature>
<feature type="region of interest" description="Disordered" evidence="1">
    <location>
        <begin position="1"/>
        <end position="180"/>
    </location>
</feature>
<comment type="caution">
    <text evidence="2">The sequence shown here is derived from an EMBL/GenBank/DDBJ whole genome shotgun (WGS) entry which is preliminary data.</text>
</comment>
<feature type="compositionally biased region" description="Acidic residues" evidence="1">
    <location>
        <begin position="102"/>
        <end position="124"/>
    </location>
</feature>
<dbReference type="EMBL" id="JAUTDP010000020">
    <property type="protein sequence ID" value="KAK3386286.1"/>
    <property type="molecule type" value="Genomic_DNA"/>
</dbReference>
<feature type="compositionally biased region" description="Polar residues" evidence="1">
    <location>
        <begin position="408"/>
        <end position="425"/>
    </location>
</feature>
<feature type="compositionally biased region" description="Low complexity" evidence="1">
    <location>
        <begin position="296"/>
        <end position="306"/>
    </location>
</feature>
<dbReference type="AlphaFoldDB" id="A0AAE0U0F8"/>
<reference evidence="2" key="2">
    <citation type="submission" date="2023-07" db="EMBL/GenBank/DDBJ databases">
        <authorList>
            <consortium name="Lawrence Berkeley National Laboratory"/>
            <person name="Haridas S."/>
            <person name="Hensen N."/>
            <person name="Bonometti L."/>
            <person name="Westerberg I."/>
            <person name="Brannstrom I.O."/>
            <person name="Guillou S."/>
            <person name="Cros-Aarteil S."/>
            <person name="Calhoun S."/>
            <person name="Kuo A."/>
            <person name="Mondo S."/>
            <person name="Pangilinan J."/>
            <person name="Riley R."/>
            <person name="LaButti K."/>
            <person name="Andreopoulos B."/>
            <person name="Lipzen A."/>
            <person name="Chen C."/>
            <person name="Yanf M."/>
            <person name="Daum C."/>
            <person name="Ng V."/>
            <person name="Clum A."/>
            <person name="Steindorff A."/>
            <person name="Ohm R."/>
            <person name="Martin F."/>
            <person name="Silar P."/>
            <person name="Natvig D."/>
            <person name="Lalanne C."/>
            <person name="Gautier V."/>
            <person name="Ament-velasquez S.L."/>
            <person name="Kruys A."/>
            <person name="Hutchinson M.I."/>
            <person name="Powell A.J."/>
            <person name="Barry K."/>
            <person name="Miller A.N."/>
            <person name="Grigoriev I.V."/>
            <person name="Debuchy R."/>
            <person name="Gladieux P."/>
            <person name="Thoren M.H."/>
            <person name="Johannesson H."/>
        </authorList>
    </citation>
    <scope>NUCLEOTIDE SEQUENCE</scope>
    <source>
        <strain evidence="2">FGSC 1904</strain>
    </source>
</reference>
<accession>A0AAE0U0F8</accession>
<gene>
    <name evidence="2" type="ORF">B0T20DRAFT_474143</name>
</gene>
<feature type="compositionally biased region" description="Low complexity" evidence="1">
    <location>
        <begin position="73"/>
        <end position="90"/>
    </location>
</feature>
<feature type="compositionally biased region" description="Low complexity" evidence="1">
    <location>
        <begin position="28"/>
        <end position="45"/>
    </location>
</feature>
<proteinExistence type="predicted"/>
<feature type="compositionally biased region" description="Polar residues" evidence="1">
    <location>
        <begin position="91"/>
        <end position="101"/>
    </location>
</feature>
<evidence type="ECO:0000313" key="3">
    <source>
        <dbReference type="Proteomes" id="UP001281003"/>
    </source>
</evidence>
<feature type="compositionally biased region" description="Polar residues" evidence="1">
    <location>
        <begin position="1"/>
        <end position="20"/>
    </location>
</feature>
<feature type="region of interest" description="Disordered" evidence="1">
    <location>
        <begin position="256"/>
        <end position="461"/>
    </location>
</feature>
<sequence>MSSQHTPTYSQQSIVQNGQAVDNGAVMSSHSSTTSGPRTSGSVSPPSTPIRYSTNPCTNRALVSSSPPPAPPRQASYSPRIPSPISSGASDITSTAPTNEQSDSEAGEFFESDEEEIAADDANDAVDGPAGEILDNQQNEVVEDPNPMGAAPNNQDNEVVHHQVDDVFDEEDSEDEEPGEDWIRLVMPWDQPEMNYWYRPGWTPRPVLVPPTPPGLLPGGAEATAFYADREERRIHAIERDHDRYGAFIARRMRRRRRRKEMLQQTEINEQQARERWGAYPPTPGSAPPSTPLSSPPTSIASSQTPDPMPPVNRRQKGILPPPPEADPSSSPRSSSSLSALSSTPSWMSPSPPQQPKRRPPYSPVYSSRTIPYTPSPSPSPPPKRRKNKKSTLVLEMRSLAELGGPGNTISQRNPDGNSQQSDTALGNLLMGDRNVPGLWAGRLRPRPVRKDEDRDEDREL</sequence>
<name>A0AAE0U0F8_SORBR</name>
<dbReference type="Proteomes" id="UP001281003">
    <property type="component" value="Unassembled WGS sequence"/>
</dbReference>
<reference evidence="2" key="1">
    <citation type="journal article" date="2023" name="Mol. Phylogenet. Evol.">
        <title>Genome-scale phylogeny and comparative genomics of the fungal order Sordariales.</title>
        <authorList>
            <person name="Hensen N."/>
            <person name="Bonometti L."/>
            <person name="Westerberg I."/>
            <person name="Brannstrom I.O."/>
            <person name="Guillou S."/>
            <person name="Cros-Aarteil S."/>
            <person name="Calhoun S."/>
            <person name="Haridas S."/>
            <person name="Kuo A."/>
            <person name="Mondo S."/>
            <person name="Pangilinan J."/>
            <person name="Riley R."/>
            <person name="LaButti K."/>
            <person name="Andreopoulos B."/>
            <person name="Lipzen A."/>
            <person name="Chen C."/>
            <person name="Yan M."/>
            <person name="Daum C."/>
            <person name="Ng V."/>
            <person name="Clum A."/>
            <person name="Steindorff A."/>
            <person name="Ohm R.A."/>
            <person name="Martin F."/>
            <person name="Silar P."/>
            <person name="Natvig D.O."/>
            <person name="Lalanne C."/>
            <person name="Gautier V."/>
            <person name="Ament-Velasquez S.L."/>
            <person name="Kruys A."/>
            <person name="Hutchinson M.I."/>
            <person name="Powell A.J."/>
            <person name="Barry K."/>
            <person name="Miller A.N."/>
            <person name="Grigoriev I.V."/>
            <person name="Debuchy R."/>
            <person name="Gladieux P."/>
            <person name="Hiltunen Thoren M."/>
            <person name="Johannesson H."/>
        </authorList>
    </citation>
    <scope>NUCLEOTIDE SEQUENCE</scope>
    <source>
        <strain evidence="2">FGSC 1904</strain>
    </source>
</reference>